<reference evidence="2 3" key="1">
    <citation type="submission" date="2024-10" db="EMBL/GenBank/DDBJ databases">
        <title>The Natural Products Discovery Center: Release of the First 8490 Sequenced Strains for Exploring Actinobacteria Biosynthetic Diversity.</title>
        <authorList>
            <person name="Kalkreuter E."/>
            <person name="Kautsar S.A."/>
            <person name="Yang D."/>
            <person name="Bader C.D."/>
            <person name="Teijaro C.N."/>
            <person name="Fluegel L."/>
            <person name="Davis C.M."/>
            <person name="Simpson J.R."/>
            <person name="Lauterbach L."/>
            <person name="Steele A.D."/>
            <person name="Gui C."/>
            <person name="Meng S."/>
            <person name="Li G."/>
            <person name="Viehrig K."/>
            <person name="Ye F."/>
            <person name="Su P."/>
            <person name="Kiefer A.F."/>
            <person name="Nichols A."/>
            <person name="Cepeda A.J."/>
            <person name="Yan W."/>
            <person name="Fan B."/>
            <person name="Jiang Y."/>
            <person name="Adhikari A."/>
            <person name="Zheng C.-J."/>
            <person name="Schuster L."/>
            <person name="Cowan T.M."/>
            <person name="Smanski M.J."/>
            <person name="Chevrette M.G."/>
            <person name="De Carvalho L.P.S."/>
            <person name="Shen B."/>
        </authorList>
    </citation>
    <scope>NUCLEOTIDE SEQUENCE [LARGE SCALE GENOMIC DNA]</scope>
    <source>
        <strain evidence="2 3">NPDC015755</strain>
    </source>
</reference>
<keyword evidence="3" id="KW-1185">Reference proteome</keyword>
<dbReference type="RefSeq" id="WP_391932825.1">
    <property type="nucleotide sequence ID" value="NZ_JBIBSM010000001.1"/>
</dbReference>
<dbReference type="Proteomes" id="UP001603013">
    <property type="component" value="Unassembled WGS sequence"/>
</dbReference>
<gene>
    <name evidence="2" type="ORF">ACF05T_03010</name>
</gene>
<feature type="compositionally biased region" description="Basic and acidic residues" evidence="1">
    <location>
        <begin position="11"/>
        <end position="24"/>
    </location>
</feature>
<sequence>MSEGRATVRIHTGEGRDNRTDLYQDPRNYVGDNNRDKAILRDGRGHTVDTECWGDGHHR</sequence>
<feature type="region of interest" description="Disordered" evidence="1">
    <location>
        <begin position="1"/>
        <end position="35"/>
    </location>
</feature>
<dbReference type="EMBL" id="JBIBSM010000001">
    <property type="protein sequence ID" value="MFF8275076.1"/>
    <property type="molecule type" value="Genomic_DNA"/>
</dbReference>
<evidence type="ECO:0000256" key="1">
    <source>
        <dbReference type="SAM" id="MobiDB-lite"/>
    </source>
</evidence>
<comment type="caution">
    <text evidence="2">The sequence shown here is derived from an EMBL/GenBank/DDBJ whole genome shotgun (WGS) entry which is preliminary data.</text>
</comment>
<protein>
    <recommendedName>
        <fullName evidence="4">Transposase</fullName>
    </recommendedName>
</protein>
<evidence type="ECO:0000313" key="2">
    <source>
        <dbReference type="EMBL" id="MFF8275076.1"/>
    </source>
</evidence>
<evidence type="ECO:0008006" key="4">
    <source>
        <dbReference type="Google" id="ProtNLM"/>
    </source>
</evidence>
<evidence type="ECO:0000313" key="3">
    <source>
        <dbReference type="Proteomes" id="UP001603013"/>
    </source>
</evidence>
<organism evidence="2 3">
    <name type="scientific">Streptomyces lateritius</name>
    <dbReference type="NCBI Taxonomy" id="67313"/>
    <lineage>
        <taxon>Bacteria</taxon>
        <taxon>Bacillati</taxon>
        <taxon>Actinomycetota</taxon>
        <taxon>Actinomycetes</taxon>
        <taxon>Kitasatosporales</taxon>
        <taxon>Streptomycetaceae</taxon>
        <taxon>Streptomyces</taxon>
    </lineage>
</organism>
<name>A0ABW6Y5I1_9ACTN</name>
<accession>A0ABW6Y5I1</accession>
<proteinExistence type="predicted"/>